<evidence type="ECO:0000313" key="1">
    <source>
        <dbReference type="EMBL" id="OMG93688.1"/>
    </source>
</evidence>
<dbReference type="RefSeq" id="WP_076408683.1">
    <property type="nucleotide sequence ID" value="NZ_AP028040.1"/>
</dbReference>
<dbReference type="OrthoDB" id="9002913at2"/>
<proteinExistence type="predicted"/>
<dbReference type="Proteomes" id="UP000187251">
    <property type="component" value="Unassembled WGS sequence"/>
</dbReference>
<protein>
    <submittedName>
        <fullName evidence="1">Uncharacterized protein</fullName>
    </submittedName>
</protein>
<dbReference type="AlphaFoldDB" id="A0A1R1K2Z5"/>
<name>A0A1R1K2Z5_ALCXX</name>
<evidence type="ECO:0000313" key="2">
    <source>
        <dbReference type="Proteomes" id="UP000187251"/>
    </source>
</evidence>
<gene>
    <name evidence="1" type="ORF">BIZ92_05030</name>
</gene>
<organism evidence="1 2">
    <name type="scientific">Alcaligenes xylosoxydans xylosoxydans</name>
    <name type="common">Achromobacter xylosoxidans</name>
    <dbReference type="NCBI Taxonomy" id="85698"/>
    <lineage>
        <taxon>Bacteria</taxon>
        <taxon>Pseudomonadati</taxon>
        <taxon>Pseudomonadota</taxon>
        <taxon>Betaproteobacteria</taxon>
        <taxon>Burkholderiales</taxon>
        <taxon>Alcaligenaceae</taxon>
        <taxon>Achromobacter</taxon>
    </lineage>
</organism>
<sequence>MIRRLITIVLFIGLAGCGATFKPVKPDATTGLFPTTVGIAPSDIEVAERFDPAYRRMLFINVKSNWGYLETIDYFQTSIEHLGTFEQLLTRKDIDQKIIAWQLQDKVSDVSNLLGLNLLSKQIGNFLILDVGNWWKGGYHYEGSLQALDARTGKTVFKTKLQAFNWDGLDEPLFRPLLNAFVLWTRNALPVSQPVGK</sequence>
<dbReference type="EMBL" id="MJMN01000001">
    <property type="protein sequence ID" value="OMG93688.1"/>
    <property type="molecule type" value="Genomic_DNA"/>
</dbReference>
<accession>A0A1R1K2Z5</accession>
<comment type="caution">
    <text evidence="1">The sequence shown here is derived from an EMBL/GenBank/DDBJ whole genome shotgun (WGS) entry which is preliminary data.</text>
</comment>
<dbReference type="PROSITE" id="PS51257">
    <property type="entry name" value="PROKAR_LIPOPROTEIN"/>
    <property type="match status" value="1"/>
</dbReference>
<reference evidence="1 2" key="1">
    <citation type="submission" date="2016-09" db="EMBL/GenBank/DDBJ databases">
        <title>Phylogenomics of Achromobacter.</title>
        <authorList>
            <person name="Jeukens J."/>
            <person name="Freschi L."/>
            <person name="Vincent A.T."/>
            <person name="Emond-Rheault J.-G."/>
            <person name="Kukavica-Ibrulj I."/>
            <person name="Charette S.J."/>
            <person name="Levesque R.C."/>
        </authorList>
    </citation>
    <scope>NUCLEOTIDE SEQUENCE [LARGE SCALE GENOMIC DNA]</scope>
    <source>
        <strain evidence="1 2">AUS488</strain>
    </source>
</reference>